<gene>
    <name evidence="3" type="ORF">GCU85_07830</name>
</gene>
<evidence type="ECO:0000313" key="3">
    <source>
        <dbReference type="EMBL" id="MPV86632.1"/>
    </source>
</evidence>
<organism evidence="3 4">
    <name type="scientific">Ostreibacterium oceani</name>
    <dbReference type="NCBI Taxonomy" id="2654998"/>
    <lineage>
        <taxon>Bacteria</taxon>
        <taxon>Pseudomonadati</taxon>
        <taxon>Pseudomonadota</taxon>
        <taxon>Gammaproteobacteria</taxon>
        <taxon>Cardiobacteriales</taxon>
        <taxon>Ostreibacteriaceae</taxon>
        <taxon>Ostreibacterium</taxon>
    </lineage>
</organism>
<evidence type="ECO:0000256" key="1">
    <source>
        <dbReference type="SAM" id="MobiDB-lite"/>
    </source>
</evidence>
<dbReference type="EMBL" id="WHNW01000009">
    <property type="protein sequence ID" value="MPV86632.1"/>
    <property type="molecule type" value="Genomic_DNA"/>
</dbReference>
<name>A0A6N7EVV9_9GAMM</name>
<comment type="caution">
    <text evidence="3">The sequence shown here is derived from an EMBL/GenBank/DDBJ whole genome shotgun (WGS) entry which is preliminary data.</text>
</comment>
<keyword evidence="2" id="KW-0732">Signal</keyword>
<keyword evidence="4" id="KW-1185">Reference proteome</keyword>
<dbReference type="Gene3D" id="2.40.70.10">
    <property type="entry name" value="Acid Proteases"/>
    <property type="match status" value="1"/>
</dbReference>
<dbReference type="Proteomes" id="UP000471298">
    <property type="component" value="Unassembled WGS sequence"/>
</dbReference>
<reference evidence="3 4" key="1">
    <citation type="submission" date="2019-10" db="EMBL/GenBank/DDBJ databases">
        <title>Cardiobacteriales fam. a chemoheterotrophic member of the order Cardiobacteriales, and proposal of Cardiobacteriales fam. nov.</title>
        <authorList>
            <person name="Wang C."/>
        </authorList>
    </citation>
    <scope>NUCLEOTIDE SEQUENCE [LARGE SCALE GENOMIC DNA]</scope>
    <source>
        <strain evidence="3 4">ML27</strain>
    </source>
</reference>
<protein>
    <submittedName>
        <fullName evidence="3">Uncharacterized protein</fullName>
    </submittedName>
</protein>
<dbReference type="InterPro" id="IPR021109">
    <property type="entry name" value="Peptidase_aspartic_dom_sf"/>
</dbReference>
<feature type="chain" id="PRO_5027103210" evidence="2">
    <location>
        <begin position="20"/>
        <end position="276"/>
    </location>
</feature>
<accession>A0A6N7EVV9</accession>
<feature type="signal peptide" evidence="2">
    <location>
        <begin position="1"/>
        <end position="19"/>
    </location>
</feature>
<dbReference type="RefSeq" id="WP_152810626.1">
    <property type="nucleotide sequence ID" value="NZ_WHNW01000009.1"/>
</dbReference>
<evidence type="ECO:0000313" key="4">
    <source>
        <dbReference type="Proteomes" id="UP000471298"/>
    </source>
</evidence>
<feature type="region of interest" description="Disordered" evidence="1">
    <location>
        <begin position="243"/>
        <end position="276"/>
    </location>
</feature>
<feature type="compositionally biased region" description="Low complexity" evidence="1">
    <location>
        <begin position="248"/>
        <end position="258"/>
    </location>
</feature>
<evidence type="ECO:0000256" key="2">
    <source>
        <dbReference type="SAM" id="SignalP"/>
    </source>
</evidence>
<proteinExistence type="predicted"/>
<dbReference type="AlphaFoldDB" id="A0A6N7EVV9"/>
<sequence>MSHKQILVAASFFTGLAFADVQVQDNLVSANFENITVEAALIEIIEATGVQIETTESLEEKIHIAYPAMPLKTLLNKLLHNYNVSYLTDGNTGDIAKIRIFSQGQAPVISFASNPSTDPTATTLENGLSSPANNALEQDASGDYYLIAIINDTALQLRADSNASGLLLAKDTIKQLGLMGLNPDEEESIPDNQRFIGQVILDSIEIAGKRLDGIAATVENIDETGVIGPDILAAFDIQLSDNGQIQSAAQTPQTQAPQAQPPKRKGKPASDTSKTE</sequence>
<dbReference type="InParanoid" id="A0A6N7EVV9"/>